<keyword evidence="10" id="KW-0675">Receptor</keyword>
<reference evidence="17" key="1">
    <citation type="submission" date="2012-01" db="EMBL/GenBank/DDBJ databases">
        <title>The Genome Sequence of Oreochromis niloticus (Nile Tilapia).</title>
        <authorList>
            <consortium name="Broad Institute Genome Assembly Team"/>
            <consortium name="Broad Institute Sequencing Platform"/>
            <person name="Di Palma F."/>
            <person name="Johnson J."/>
            <person name="Lander E.S."/>
            <person name="Lindblad-Toh K."/>
        </authorList>
    </citation>
    <scope>NUCLEOTIDE SEQUENCE [LARGE SCALE GENOMIC DNA]</scope>
</reference>
<feature type="transmembrane region" description="Helical" evidence="13">
    <location>
        <begin position="459"/>
        <end position="477"/>
    </location>
</feature>
<dbReference type="CDD" id="cd18591">
    <property type="entry name" value="ABC_6TM_SUR1_D1_like"/>
    <property type="match status" value="1"/>
</dbReference>
<feature type="transmembrane region" description="Helical" evidence="13">
    <location>
        <begin position="1080"/>
        <end position="1102"/>
    </location>
</feature>
<organism evidence="16 17">
    <name type="scientific">Oreochromis niloticus</name>
    <name type="common">Nile tilapia</name>
    <name type="synonym">Tilapia nilotica</name>
    <dbReference type="NCBI Taxonomy" id="8128"/>
    <lineage>
        <taxon>Eukaryota</taxon>
        <taxon>Metazoa</taxon>
        <taxon>Chordata</taxon>
        <taxon>Craniata</taxon>
        <taxon>Vertebrata</taxon>
        <taxon>Euteleostomi</taxon>
        <taxon>Actinopterygii</taxon>
        <taxon>Neopterygii</taxon>
        <taxon>Teleostei</taxon>
        <taxon>Neoteleostei</taxon>
        <taxon>Acanthomorphata</taxon>
        <taxon>Ovalentaria</taxon>
        <taxon>Cichlomorphae</taxon>
        <taxon>Cichliformes</taxon>
        <taxon>Cichlidae</taxon>
        <taxon>African cichlids</taxon>
        <taxon>Pseudocrenilabrinae</taxon>
        <taxon>Oreochromini</taxon>
        <taxon>Oreochromis</taxon>
    </lineage>
</organism>
<evidence type="ECO:0000256" key="11">
    <source>
        <dbReference type="ARBA" id="ARBA00023180"/>
    </source>
</evidence>
<evidence type="ECO:0000256" key="6">
    <source>
        <dbReference type="ARBA" id="ARBA00022741"/>
    </source>
</evidence>
<protein>
    <submittedName>
        <fullName evidence="16">ATP-binding cassette, sub-family C (CFTR/MRP), member 8</fullName>
    </submittedName>
</protein>
<dbReference type="FunFam" id="1.20.1560.10:FF:000005">
    <property type="entry name" value="ATP-binding cassette, sub-family C (CFTR/MRP), member 9"/>
    <property type="match status" value="1"/>
</dbReference>
<evidence type="ECO:0000313" key="16">
    <source>
        <dbReference type="Ensembl" id="ENSONIP00000039088.1"/>
    </source>
</evidence>
<dbReference type="GO" id="GO:0071805">
    <property type="term" value="P:potassium ion transmembrane transport"/>
    <property type="evidence" value="ECO:0007669"/>
    <property type="project" value="UniProtKB-ARBA"/>
</dbReference>
<feature type="transmembrane region" description="Helical" evidence="13">
    <location>
        <begin position="166"/>
        <end position="191"/>
    </location>
</feature>
<dbReference type="GO" id="GO:0008281">
    <property type="term" value="F:sulfonylurea receptor activity"/>
    <property type="evidence" value="ECO:0007669"/>
    <property type="project" value="InterPro"/>
</dbReference>
<keyword evidence="17" id="KW-1185">Reference proteome</keyword>
<evidence type="ECO:0000256" key="13">
    <source>
        <dbReference type="SAM" id="Phobius"/>
    </source>
</evidence>
<dbReference type="GO" id="GO:0005886">
    <property type="term" value="C:plasma membrane"/>
    <property type="evidence" value="ECO:0007669"/>
    <property type="project" value="UniProtKB-ARBA"/>
</dbReference>
<feature type="transmembrane region" description="Helical" evidence="13">
    <location>
        <begin position="33"/>
        <end position="52"/>
    </location>
</feature>
<feature type="domain" description="ABC transmembrane type-1" evidence="15">
    <location>
        <begin position="299"/>
        <end position="601"/>
    </location>
</feature>
<dbReference type="PROSITE" id="PS50893">
    <property type="entry name" value="ABC_TRANSPORTER_2"/>
    <property type="match status" value="2"/>
</dbReference>
<feature type="domain" description="ABC transmembrane type-1" evidence="15">
    <location>
        <begin position="955"/>
        <end position="1230"/>
    </location>
</feature>
<feature type="transmembrane region" description="Helical" evidence="13">
    <location>
        <begin position="535"/>
        <end position="564"/>
    </location>
</feature>
<feature type="transmembrane region" description="Helical" evidence="13">
    <location>
        <begin position="136"/>
        <end position="154"/>
    </location>
</feature>
<keyword evidence="6" id="KW-0547">Nucleotide-binding</keyword>
<dbReference type="PROSITE" id="PS00211">
    <property type="entry name" value="ABC_TRANSPORTER_1"/>
    <property type="match status" value="2"/>
</dbReference>
<name>A0A669BUN9_ORENI</name>
<proteinExistence type="inferred from homology"/>
<feature type="transmembrane region" description="Helical" evidence="13">
    <location>
        <begin position="429"/>
        <end position="453"/>
    </location>
</feature>
<dbReference type="FunFam" id="1.20.1560.10:FF:000006">
    <property type="entry name" value="ATP-binding cassette, sub-family C (CFTR/MRP), member 9"/>
    <property type="match status" value="1"/>
</dbReference>
<keyword evidence="11" id="KW-0325">Glycoprotein</keyword>
<feature type="domain" description="ABC transporter" evidence="14">
    <location>
        <begin position="650"/>
        <end position="876"/>
    </location>
</feature>
<evidence type="ECO:0000256" key="5">
    <source>
        <dbReference type="ARBA" id="ARBA00022737"/>
    </source>
</evidence>
<dbReference type="InterPro" id="IPR036640">
    <property type="entry name" value="ABC1_TM_sf"/>
</dbReference>
<feature type="transmembrane region" description="Helical" evidence="13">
    <location>
        <begin position="941"/>
        <end position="962"/>
    </location>
</feature>
<evidence type="ECO:0000256" key="4">
    <source>
        <dbReference type="ARBA" id="ARBA00022692"/>
    </source>
</evidence>
<dbReference type="PROSITE" id="PS50929">
    <property type="entry name" value="ABC_TM1F"/>
    <property type="match status" value="2"/>
</dbReference>
<feature type="transmembrane region" description="Helical" evidence="13">
    <location>
        <begin position="106"/>
        <end position="124"/>
    </location>
</feature>
<evidence type="ECO:0000256" key="10">
    <source>
        <dbReference type="ARBA" id="ARBA00023170"/>
    </source>
</evidence>
<dbReference type="Pfam" id="PF00005">
    <property type="entry name" value="ABC_tran"/>
    <property type="match status" value="2"/>
</dbReference>
<sequence>MSLAFCGNENNSMAYNVDRGVLNNGCFLDALNVVPHVFVLFITFPILFIGWGSQSSKVHIHHSTWLHFPGHNLRWLLTFILLFILVCEIAEGIVSDGFSQSLHLHLYMPAALAFMAGITSIVYYHNIETSNFPKLLLALLIYWVLAFIMKTIKFAKYTEHGIGPRQLRYCITGLLVLLYGLLLTVEINVILGRVSRYMCFANPTEVKPPEDLQDLGVRFLQPFVNLLSKATYWWMNTFITSAHKRPIDLKVIGKLPIAMRALTNYIKLRKAFEDQKGIAPQGPKWIWQALRKAFGRPLILSITFRFLADLLGFAGPLCISGIVHHISKDNRTIQPPIKLLGIYFISSKEFLENAYVLAVLLFFALLLQRTFLQASYYVAIETGINLRGAIQTKIYNKIMRLCTSTMSMGELTVGQICNLVAIDTNQLMWFFFLCPNLWAMPVQIVVGVILLYYLLGISALIGATVIAVLAPVQYFVATKLSQTQKSTLEYSSERLKKTNELLRGIKLLKLYAWERIFCDSVEETRVKELTSLQAFALYTSISIFMNAAIPIAAVLTTFVVHVHISEDADLSPAVAFASLSLFHILVTPLFLLSSVVRSTVKALVSVQKLSEFFSSDEIGDEQEPKATLPTGSSNHNQNRYQAVVRPGPSFQISNGYFTWVDGAPTLSNVDIKIPFGKLTMIVGQVGCGKSSLLLAALGEMQRVSGTVTWNRSRGPVAYASQKAWLLNATVVENITFEMPMIKSRYKAVIEACSLQPDIDILPQGDQTEIGERGIILSGGQKQRISVARALYQQTNVVFLDDPFSALDIHLSDHLMQDGILKLLREEKRTVVLVTHKLQYLPHADWIIAMKDGTIQTEGTLKDIQNSEPELFEQWKTLMNRQDQEFEKSMTDIERKNLRRAMYSREAARTEEDEEEESVESEDDDNLSQVMRQRATIPWRSCGTYLSSAGLLLLSLLLLSQLLKHSLMVAIDYWLAHWTINTTSGHSWYLSVFSVLCCLGIVLCLATSVAVEWTGLKAAKELHHNLLNKIILAPMRLFETTPLGSILNRFSTDTNTIDQHIPTTLECLSRSTLLCVSALGVISYVTPVFLIALLPLAVTCYFIQKYFRMASRDLQQLEDSTQLPLLSHFSETVEGLTTIRALRYEPRFRQRLLQFTDANNIASLFLTAANRWLEVRMEYIGACVVLVAAVASITNSLYDQLSPGLVGLGLTYALMVSNYMNWMVRNLADMEVQLGSVKRINGLLKTEPENYEGLLTVSQVPDGWPRQGEIKIQNLSVRYDATLKPVLKNVNAHINPGQKVGICGRTGSGKSSFSLAFFRMVDMFEGRIVIDNIDISKLPLQTLRSRLSIILQDPILFSGTIRFNLDPEMKATDEMLWEALEIAQLKPVVKSLPGGLDAIVTEGGENFSQGQRQLFCLARAFVRKSSILIMDEATASIDMATVIITFFCSVTQHRVHTILNADLVIVMKRGIILEYDRPQALLDKEDSVFASFVQADK</sequence>
<keyword evidence="9 13" id="KW-0472">Membrane</keyword>
<dbReference type="Gene3D" id="3.40.50.300">
    <property type="entry name" value="P-loop containing nucleotide triphosphate hydrolases"/>
    <property type="match status" value="2"/>
</dbReference>
<dbReference type="CDD" id="cd18602">
    <property type="entry name" value="ABC_6TM_SUR1_D2_like"/>
    <property type="match status" value="1"/>
</dbReference>
<dbReference type="InterPro" id="IPR050173">
    <property type="entry name" value="ABC_transporter_C-like"/>
</dbReference>
<dbReference type="GO" id="GO:0005524">
    <property type="term" value="F:ATP binding"/>
    <property type="evidence" value="ECO:0007669"/>
    <property type="project" value="UniProtKB-KW"/>
</dbReference>
<dbReference type="GO" id="GO:0016887">
    <property type="term" value="F:ATP hydrolysis activity"/>
    <property type="evidence" value="ECO:0007669"/>
    <property type="project" value="InterPro"/>
</dbReference>
<feature type="domain" description="ABC transporter" evidence="14">
    <location>
        <begin position="1269"/>
        <end position="1493"/>
    </location>
</feature>
<dbReference type="SMART" id="SM00382">
    <property type="entry name" value="AAA"/>
    <property type="match status" value="2"/>
</dbReference>
<keyword evidence="5" id="KW-0677">Repeat</keyword>
<dbReference type="PRINTS" id="PR01092">
    <property type="entry name" value="SULFNYLUREAR"/>
</dbReference>
<dbReference type="InterPro" id="IPR000388">
    <property type="entry name" value="ABCC8/9"/>
</dbReference>
<evidence type="ECO:0000259" key="15">
    <source>
        <dbReference type="PROSITE" id="PS50929"/>
    </source>
</evidence>
<dbReference type="PANTHER" id="PTHR24223">
    <property type="entry name" value="ATP-BINDING CASSETTE SUB-FAMILY C"/>
    <property type="match status" value="1"/>
</dbReference>
<evidence type="ECO:0000259" key="14">
    <source>
        <dbReference type="PROSITE" id="PS50893"/>
    </source>
</evidence>
<keyword evidence="7" id="KW-0067">ATP-binding</keyword>
<dbReference type="SUPFAM" id="SSF52540">
    <property type="entry name" value="P-loop containing nucleoside triphosphate hydrolases"/>
    <property type="match status" value="2"/>
</dbReference>
<dbReference type="FunFam" id="3.40.50.300:FF:000197">
    <property type="entry name" value="ATP-binding cassette, sub-family C (CFTR/MRP), member 9"/>
    <property type="match status" value="1"/>
</dbReference>
<comment type="similarity">
    <text evidence="2">Belongs to the ABC transporter superfamily. ABCC family. Conjugate transporter (TC 3.A.1.208) subfamily.</text>
</comment>
<evidence type="ECO:0000256" key="2">
    <source>
        <dbReference type="ARBA" id="ARBA00009726"/>
    </source>
</evidence>
<dbReference type="GO" id="GO:0033198">
    <property type="term" value="P:response to ATP"/>
    <property type="evidence" value="ECO:0007669"/>
    <property type="project" value="UniProtKB-ARBA"/>
</dbReference>
<dbReference type="SUPFAM" id="SSF90123">
    <property type="entry name" value="ABC transporter transmembrane region"/>
    <property type="match status" value="2"/>
</dbReference>
<evidence type="ECO:0000256" key="1">
    <source>
        <dbReference type="ARBA" id="ARBA00004370"/>
    </source>
</evidence>
<dbReference type="InterPro" id="IPR011527">
    <property type="entry name" value="ABC1_TM_dom"/>
</dbReference>
<dbReference type="InterPro" id="IPR003593">
    <property type="entry name" value="AAA+_ATPase"/>
</dbReference>
<evidence type="ECO:0000256" key="8">
    <source>
        <dbReference type="ARBA" id="ARBA00022989"/>
    </source>
</evidence>
<dbReference type="GO" id="GO:0140359">
    <property type="term" value="F:ABC-type transporter activity"/>
    <property type="evidence" value="ECO:0007669"/>
    <property type="project" value="InterPro"/>
</dbReference>
<reference evidence="16" key="3">
    <citation type="submission" date="2025-09" db="UniProtKB">
        <authorList>
            <consortium name="Ensembl"/>
        </authorList>
    </citation>
    <scope>IDENTIFICATION</scope>
</reference>
<keyword evidence="8 13" id="KW-1133">Transmembrane helix</keyword>
<feature type="region of interest" description="Disordered" evidence="12">
    <location>
        <begin position="903"/>
        <end position="924"/>
    </location>
</feature>
<dbReference type="GeneTree" id="ENSGT00940000156626"/>
<dbReference type="InterPro" id="IPR003439">
    <property type="entry name" value="ABC_transporter-like_ATP-bd"/>
</dbReference>
<dbReference type="Ensembl" id="ENSONIT00000046491.1">
    <property type="protein sequence ID" value="ENSONIP00000039088.1"/>
    <property type="gene ID" value="ENSONIG00000010493.2"/>
</dbReference>
<keyword evidence="3" id="KW-0813">Transport</keyword>
<dbReference type="FunFam" id="3.40.50.300:FF:003233">
    <property type="entry name" value="ATP-binding cassette sub-family C member 8"/>
    <property type="match status" value="1"/>
</dbReference>
<feature type="transmembrane region" description="Helical" evidence="13">
    <location>
        <begin position="987"/>
        <end position="1013"/>
    </location>
</feature>
<dbReference type="GO" id="GO:0032991">
    <property type="term" value="C:protein-containing complex"/>
    <property type="evidence" value="ECO:0007669"/>
    <property type="project" value="UniProtKB-ARBA"/>
</dbReference>
<dbReference type="PANTHER" id="PTHR24223:SF187">
    <property type="entry name" value="ATP-BINDING CASSETTE SUB-FAMILY C MEMBER 8"/>
    <property type="match status" value="1"/>
</dbReference>
<dbReference type="Proteomes" id="UP000005207">
    <property type="component" value="Linkage group LG7"/>
</dbReference>
<dbReference type="Pfam" id="PF00664">
    <property type="entry name" value="ABC_membrane"/>
    <property type="match status" value="2"/>
</dbReference>
<accession>A0A669BUN9</accession>
<evidence type="ECO:0000256" key="9">
    <source>
        <dbReference type="ARBA" id="ARBA00023136"/>
    </source>
</evidence>
<feature type="transmembrane region" description="Helical" evidence="13">
    <location>
        <begin position="73"/>
        <end position="94"/>
    </location>
</feature>
<evidence type="ECO:0000256" key="7">
    <source>
        <dbReference type="ARBA" id="ARBA00022840"/>
    </source>
</evidence>
<evidence type="ECO:0000256" key="12">
    <source>
        <dbReference type="SAM" id="MobiDB-lite"/>
    </source>
</evidence>
<comment type="subcellular location">
    <subcellularLocation>
        <location evidence="1">Membrane</location>
    </subcellularLocation>
</comment>
<evidence type="ECO:0000313" key="17">
    <source>
        <dbReference type="Proteomes" id="UP000005207"/>
    </source>
</evidence>
<feature type="transmembrane region" description="Helical" evidence="13">
    <location>
        <begin position="306"/>
        <end position="326"/>
    </location>
</feature>
<feature type="transmembrane region" description="Helical" evidence="13">
    <location>
        <begin position="350"/>
        <end position="367"/>
    </location>
</feature>
<feature type="transmembrane region" description="Helical" evidence="13">
    <location>
        <begin position="570"/>
        <end position="592"/>
    </location>
</feature>
<keyword evidence="4 13" id="KW-0812">Transmembrane</keyword>
<dbReference type="InterPro" id="IPR027417">
    <property type="entry name" value="P-loop_NTPase"/>
</dbReference>
<evidence type="ECO:0000256" key="3">
    <source>
        <dbReference type="ARBA" id="ARBA00022448"/>
    </source>
</evidence>
<feature type="compositionally biased region" description="Acidic residues" evidence="12">
    <location>
        <begin position="910"/>
        <end position="924"/>
    </location>
</feature>
<dbReference type="InterPro" id="IPR017871">
    <property type="entry name" value="ABC_transporter-like_CS"/>
</dbReference>
<reference evidence="16" key="2">
    <citation type="submission" date="2025-08" db="UniProtKB">
        <authorList>
            <consortium name="Ensembl"/>
        </authorList>
    </citation>
    <scope>IDENTIFICATION</scope>
</reference>
<dbReference type="Gene3D" id="1.20.1560.10">
    <property type="entry name" value="ABC transporter type 1, transmembrane domain"/>
    <property type="match status" value="2"/>
</dbReference>
<gene>
    <name evidence="16" type="primary">ABCC8</name>
    <name evidence="16" type="synonym">abcc8</name>
</gene>